<dbReference type="Pfam" id="PF12833">
    <property type="entry name" value="HTH_18"/>
    <property type="match status" value="1"/>
</dbReference>
<evidence type="ECO:0000313" key="6">
    <source>
        <dbReference type="EMBL" id="PYI54856.1"/>
    </source>
</evidence>
<evidence type="ECO:0000256" key="1">
    <source>
        <dbReference type="ARBA" id="ARBA00023015"/>
    </source>
</evidence>
<feature type="domain" description="HTH araC/xylS-type" evidence="5">
    <location>
        <begin position="667"/>
        <end position="766"/>
    </location>
</feature>
<evidence type="ECO:0000256" key="4">
    <source>
        <dbReference type="SAM" id="Phobius"/>
    </source>
</evidence>
<keyword evidence="4" id="KW-0472">Membrane</keyword>
<dbReference type="Gene3D" id="1.10.10.60">
    <property type="entry name" value="Homeodomain-like"/>
    <property type="match status" value="2"/>
</dbReference>
<dbReference type="GO" id="GO:0043565">
    <property type="term" value="F:sequence-specific DNA binding"/>
    <property type="evidence" value="ECO:0007669"/>
    <property type="project" value="InterPro"/>
</dbReference>
<keyword evidence="1" id="KW-0805">Transcription regulation</keyword>
<dbReference type="PROSITE" id="PS01124">
    <property type="entry name" value="HTH_ARAC_FAMILY_2"/>
    <property type="match status" value="1"/>
</dbReference>
<dbReference type="PANTHER" id="PTHR43280:SF10">
    <property type="entry name" value="REGULATORY PROTEIN POCR"/>
    <property type="match status" value="1"/>
</dbReference>
<feature type="transmembrane region" description="Helical" evidence="4">
    <location>
        <begin position="300"/>
        <end position="321"/>
    </location>
</feature>
<evidence type="ECO:0000259" key="5">
    <source>
        <dbReference type="PROSITE" id="PS01124"/>
    </source>
</evidence>
<keyword evidence="3" id="KW-0804">Transcription</keyword>
<dbReference type="SUPFAM" id="SSF46689">
    <property type="entry name" value="Homeodomain-like"/>
    <property type="match status" value="1"/>
</dbReference>
<keyword evidence="2" id="KW-0238">DNA-binding</keyword>
<organism evidence="6 7">
    <name type="scientific">Paenibacillus flagellatus</name>
    <dbReference type="NCBI Taxonomy" id="2211139"/>
    <lineage>
        <taxon>Bacteria</taxon>
        <taxon>Bacillati</taxon>
        <taxon>Bacillota</taxon>
        <taxon>Bacilli</taxon>
        <taxon>Bacillales</taxon>
        <taxon>Paenibacillaceae</taxon>
        <taxon>Paenibacillus</taxon>
    </lineage>
</organism>
<comment type="caution">
    <text evidence="6">The sequence shown here is derived from an EMBL/GenBank/DDBJ whole genome shotgun (WGS) entry which is preliminary data.</text>
</comment>
<dbReference type="AlphaFoldDB" id="A0A2V5KY89"/>
<proteinExistence type="predicted"/>
<gene>
    <name evidence="6" type="ORF">DLM86_09905</name>
</gene>
<evidence type="ECO:0000313" key="7">
    <source>
        <dbReference type="Proteomes" id="UP000247476"/>
    </source>
</evidence>
<feature type="transmembrane region" description="Helical" evidence="4">
    <location>
        <begin position="12"/>
        <end position="31"/>
    </location>
</feature>
<keyword evidence="4" id="KW-1133">Transmembrane helix</keyword>
<protein>
    <recommendedName>
        <fullName evidence="5">HTH araC/xylS-type domain-containing protein</fullName>
    </recommendedName>
</protein>
<dbReference type="PANTHER" id="PTHR43280">
    <property type="entry name" value="ARAC-FAMILY TRANSCRIPTIONAL REGULATOR"/>
    <property type="match status" value="1"/>
</dbReference>
<evidence type="ECO:0000256" key="3">
    <source>
        <dbReference type="ARBA" id="ARBA00023163"/>
    </source>
</evidence>
<dbReference type="EMBL" id="QJVJ01000004">
    <property type="protein sequence ID" value="PYI54856.1"/>
    <property type="molecule type" value="Genomic_DNA"/>
</dbReference>
<dbReference type="Proteomes" id="UP000247476">
    <property type="component" value="Unassembled WGS sequence"/>
</dbReference>
<dbReference type="GO" id="GO:0003700">
    <property type="term" value="F:DNA-binding transcription factor activity"/>
    <property type="evidence" value="ECO:0007669"/>
    <property type="project" value="InterPro"/>
</dbReference>
<keyword evidence="4" id="KW-0812">Transmembrane</keyword>
<keyword evidence="7" id="KW-1185">Reference proteome</keyword>
<sequence>MRLIRSQRFYHFLFSYILLVVLLLVAVSGVVHRNFFDTLRGEVEESTVASLAQFRDAVDLRMLEMNRLASQLSANPLLTPYAAADGGYGPLQAVAELKQYLSTNLFIEDVVLYYKSSGVPKLYAASGTYDADLFFDSIYRYRDWSKADFLSTAGTLTAPLMRPVEPVTFNRVAEQRYATYMAPIPLNAEMPYGVALFLIREEALAGVARGVLTETDGFLFVMNGRGEVVFRQANGVRERTGERLLEAIRGMPGQSGAGKATADGRDYSLLKLRSDVRDWSYAVALPSDQWMSKVDDTRSIFNTTVAAVFLIGVAVAILFSIRHYRPLHRLAGIVKERHRSESLGDTRDEFDFISRAVGQMAEEKESLLHRLRSQSRALSEQVLGSLIKGKWKTRQEIDDMLQFSNLRLDLPHYAVMLLMIDDYATFRRQNSGHMQELLTYGLIKAVEELSAEAGSGFGVELIDGRSIVFLVNLNEGFDDPDVLRELAEKARAFFKQYFRLTVTIGLGGIYDDIASIPRSYMEASHAARHRFVKGCDQVFAFPDIAPRSAGQYAYPVDRIDQLVKAIKQGDGRQLESAVRGSFGHIVESDVSVEAAECICFDIVNSIMKTLIELEIEVDDRLGETLQQLFVPRCETIEELEHLVIGICLNVCKYVESQKESKNVLLLEAMKAYVDQHYREHSLDLESIAGRFGLSPSYATRFFKNQTGCSLMRHIDSKRMEEAKRLLKTTEMTLREIMTEVGYVDSTNFIRKFKKAEGVTPIQYRNLARNGTA</sequence>
<dbReference type="InterPro" id="IPR018060">
    <property type="entry name" value="HTH_AraC"/>
</dbReference>
<dbReference type="InterPro" id="IPR041522">
    <property type="entry name" value="CdaR_GGDEF"/>
</dbReference>
<dbReference type="InterPro" id="IPR009057">
    <property type="entry name" value="Homeodomain-like_sf"/>
</dbReference>
<dbReference type="Pfam" id="PF17853">
    <property type="entry name" value="GGDEF_2"/>
    <property type="match status" value="1"/>
</dbReference>
<name>A0A2V5KY89_9BACL</name>
<accession>A0A2V5KY89</accession>
<evidence type="ECO:0000256" key="2">
    <source>
        <dbReference type="ARBA" id="ARBA00023125"/>
    </source>
</evidence>
<reference evidence="6 7" key="1">
    <citation type="submission" date="2018-05" db="EMBL/GenBank/DDBJ databases">
        <title>Paenibacillus flagellatus sp. nov., isolated from selenium mineral soil.</title>
        <authorList>
            <person name="Dai X."/>
        </authorList>
    </citation>
    <scope>NUCLEOTIDE SEQUENCE [LARGE SCALE GENOMIC DNA]</scope>
    <source>
        <strain evidence="6 7">DXL2</strain>
    </source>
</reference>
<dbReference type="SMART" id="SM00342">
    <property type="entry name" value="HTH_ARAC"/>
    <property type="match status" value="1"/>
</dbReference>